<dbReference type="Gene3D" id="2.40.10.480">
    <property type="match status" value="1"/>
</dbReference>
<dbReference type="AlphaFoldDB" id="A0A0F8Z8B5"/>
<accession>A0A0F8Z8B5</accession>
<organism evidence="1">
    <name type="scientific">marine sediment metagenome</name>
    <dbReference type="NCBI Taxonomy" id="412755"/>
    <lineage>
        <taxon>unclassified sequences</taxon>
        <taxon>metagenomes</taxon>
        <taxon>ecological metagenomes</taxon>
    </lineage>
</organism>
<protein>
    <recommendedName>
        <fullName evidence="2">Pyrrolo-quinoline quinone</fullName>
    </recommendedName>
</protein>
<sequence>MSVRQYSVQNDPIDPGVTNGRPLVCDQFGLRAIDVKSGTQLWRYATKGAAARRPLIAGKMAVFGPCSSAFGGLLLCEVASLCSTSRQREPVPT</sequence>
<reference evidence="1" key="1">
    <citation type="journal article" date="2015" name="Nature">
        <title>Complex archaea that bridge the gap between prokaryotes and eukaryotes.</title>
        <authorList>
            <person name="Spang A."/>
            <person name="Saw J.H."/>
            <person name="Jorgensen S.L."/>
            <person name="Zaremba-Niedzwiedzka K."/>
            <person name="Martijn J."/>
            <person name="Lind A.E."/>
            <person name="van Eijk R."/>
            <person name="Schleper C."/>
            <person name="Guy L."/>
            <person name="Ettema T.J."/>
        </authorList>
    </citation>
    <scope>NUCLEOTIDE SEQUENCE</scope>
</reference>
<gene>
    <name evidence="1" type="ORF">LCGC14_2805320</name>
</gene>
<dbReference type="EMBL" id="LAZR01052761">
    <property type="protein sequence ID" value="KKK82245.1"/>
    <property type="molecule type" value="Genomic_DNA"/>
</dbReference>
<evidence type="ECO:0008006" key="2">
    <source>
        <dbReference type="Google" id="ProtNLM"/>
    </source>
</evidence>
<proteinExistence type="predicted"/>
<name>A0A0F8Z8B5_9ZZZZ</name>
<evidence type="ECO:0000313" key="1">
    <source>
        <dbReference type="EMBL" id="KKK82245.1"/>
    </source>
</evidence>
<comment type="caution">
    <text evidence="1">The sequence shown here is derived from an EMBL/GenBank/DDBJ whole genome shotgun (WGS) entry which is preliminary data.</text>
</comment>